<sequence length="920" mass="96985">MMTTAREGGRDVSGGGSGGGGGAQPASAMASRQVMHRTSSGAAEAAGGGSGEDADAPVMDPFVEMDRLPSLKTCATQEDRQRLFIKKLNLCEAQVDWSNPRADLGRKESKRRTLVDVVELASSGYPYVFTPEVHRPLIASVSANLFRALPVGSATDDGLDAEDDEPRLEPAWPHVQVSYEVLRRFIVSNETDPKVACAVVDQHFVASLLQLFDSEDPREREYLKTILHRVYGKFMPLRVFIRRSITHTFHRFVYETQRQRTATAYRHHGAAELLEILGSIINGFTLPLKQEHKMFLRRTLLPLHVPKSLPSYHGQLSFCITQFVEKDPTLAVDVISGLLKLWPQTATRKAVLCLGELEEVLELTRPAQFAAVLPQLFRQISACIESPHFQIAERALFFWNNEYIVNLIVHHRERVVPFVFGALQRNAEDHWNPNVRSLSYNVQKLLAEMDNSLYQRAAALYITEKDSSEAREHQRASSWMIAESLAAARLRQMRGPSSAATDVSPACSGEGPTVSSTVSPISSAALSGVVAPSAAVLSAAPLACALKIIKAETPSSATATAEQPLPPSSLPVAVPKSASSASVSSATSPPMTIAVASLTADVASVTMSSSSTPAASTKSTTSPVSVVDAPVSSVLVSPSSLEPQDVASSTDRDQSSSVGNVDATTTSPATAENAAATSPLLAAPPPWTPPTLRAAESRSMASDSSGAGRLASPASVSRPAVSAVIGGGPTCATTTSVSPDESDNSSRQLRAHSQQPGSGKHSDGHIKRAASSRGAKNVSNPPSSLRTGVGATKSRRTSGSSRPSKAAASAVAAAASAAIAAAFPSVSSPERISRRSDDSSSASPSSPSSPKDVPPLTAAANEQWRPRAPPSSAHSQPKATAYSSNSSAGTAITHSPADQAPRAVTANGRQASFGDASREA</sequence>
<accession>A0ACC3C350</accession>
<dbReference type="EMBL" id="CM020619">
    <property type="protein sequence ID" value="KAK1864186.1"/>
    <property type="molecule type" value="Genomic_DNA"/>
</dbReference>
<dbReference type="Proteomes" id="UP000798662">
    <property type="component" value="Chromosome 2"/>
</dbReference>
<proteinExistence type="predicted"/>
<evidence type="ECO:0000313" key="1">
    <source>
        <dbReference type="EMBL" id="KAK1864186.1"/>
    </source>
</evidence>
<protein>
    <submittedName>
        <fullName evidence="1">Uncharacterized protein</fullName>
    </submittedName>
</protein>
<keyword evidence="2" id="KW-1185">Reference proteome</keyword>
<gene>
    <name evidence="1" type="ORF">I4F81_006736</name>
</gene>
<reference evidence="1" key="1">
    <citation type="submission" date="2019-11" db="EMBL/GenBank/DDBJ databases">
        <title>Nori genome reveals adaptations in red seaweeds to the harsh intertidal environment.</title>
        <authorList>
            <person name="Wang D."/>
            <person name="Mao Y."/>
        </authorList>
    </citation>
    <scope>NUCLEOTIDE SEQUENCE</scope>
    <source>
        <tissue evidence="1">Gametophyte</tissue>
    </source>
</reference>
<name>A0ACC3C350_PYRYE</name>
<evidence type="ECO:0000313" key="2">
    <source>
        <dbReference type="Proteomes" id="UP000798662"/>
    </source>
</evidence>
<organism evidence="1 2">
    <name type="scientific">Pyropia yezoensis</name>
    <name type="common">Susabi-nori</name>
    <name type="synonym">Porphyra yezoensis</name>
    <dbReference type="NCBI Taxonomy" id="2788"/>
    <lineage>
        <taxon>Eukaryota</taxon>
        <taxon>Rhodophyta</taxon>
        <taxon>Bangiophyceae</taxon>
        <taxon>Bangiales</taxon>
        <taxon>Bangiaceae</taxon>
        <taxon>Pyropia</taxon>
    </lineage>
</organism>
<comment type="caution">
    <text evidence="1">The sequence shown here is derived from an EMBL/GenBank/DDBJ whole genome shotgun (WGS) entry which is preliminary data.</text>
</comment>